<keyword evidence="2" id="KW-1185">Reference proteome</keyword>
<dbReference type="OrthoDB" id="197869at2"/>
<evidence type="ECO:0000313" key="1">
    <source>
        <dbReference type="EMBL" id="ALO46830.1"/>
    </source>
</evidence>
<dbReference type="KEGG" id="pspi:PS2015_2195"/>
<accession>A0A0S2KFE9</accession>
<dbReference type="EMBL" id="CP013189">
    <property type="protein sequence ID" value="ALO46830.1"/>
    <property type="molecule type" value="Genomic_DNA"/>
</dbReference>
<evidence type="ECO:0008006" key="3">
    <source>
        <dbReference type="Google" id="ProtNLM"/>
    </source>
</evidence>
<name>A0A0S2KFE9_9GAMM</name>
<dbReference type="RefSeq" id="WP_058022289.1">
    <property type="nucleotide sequence ID" value="NZ_CP013189.1"/>
</dbReference>
<reference evidence="1 2" key="1">
    <citation type="submission" date="2015-11" db="EMBL/GenBank/DDBJ databases">
        <authorList>
            <person name="Zhang Y."/>
            <person name="Guo Z."/>
        </authorList>
    </citation>
    <scope>NUCLEOTIDE SEQUENCE [LARGE SCALE GENOMIC DNA]</scope>
    <source>
        <strain evidence="1 2">KCTC 32221</strain>
    </source>
</reference>
<sequence>MLPAQHDNRASRTVAILMAAGLTAGVQTVYAQSDSVATSFNGYATLGAAWSDNREADYLANALNREGPGRSRVWDPGLDTRLGFQVSANLTNRLSGVVQVVVERQFDGDFKPELEWANLSYQLSSDVSLRVGRSLLDTFLVSDYRKVSYALPWLRPPTELYKLVSISNSDGLDATFQRRMGNSLLTLSAHYGRNSMDELDGYLKAPNLWGLFPRLELGDLTIKGSYTSYKLVYSEVDELWKAFQAFGAVGDEVVNRYRPSKRRSVFTALAFNYDPGEWFLMGEWGRSNMHSDFGSRSGWYLSAGQRLGQWSPYLTFARAQGGHNAVNGLDPASLPAGVRETAQALNGILLSTQDSLAPRQQTISVGSRWDFAPGFSAKLQLDFVRPADDSSGTFINLKNPRDPGRTRLLSATVDMVF</sequence>
<dbReference type="STRING" id="1249552.PS2015_2195"/>
<evidence type="ECO:0000313" key="2">
    <source>
        <dbReference type="Proteomes" id="UP000065641"/>
    </source>
</evidence>
<dbReference type="Proteomes" id="UP000065641">
    <property type="component" value="Chromosome"/>
</dbReference>
<proteinExistence type="predicted"/>
<dbReference type="AlphaFoldDB" id="A0A0S2KFE9"/>
<gene>
    <name evidence="1" type="ORF">PS2015_2195</name>
</gene>
<dbReference type="SUPFAM" id="SSF56935">
    <property type="entry name" value="Porins"/>
    <property type="match status" value="1"/>
</dbReference>
<protein>
    <recommendedName>
        <fullName evidence="3">Porin</fullName>
    </recommendedName>
</protein>
<organism evidence="1 2">
    <name type="scientific">Pseudohongiella spirulinae</name>
    <dbReference type="NCBI Taxonomy" id="1249552"/>
    <lineage>
        <taxon>Bacteria</taxon>
        <taxon>Pseudomonadati</taxon>
        <taxon>Pseudomonadota</taxon>
        <taxon>Gammaproteobacteria</taxon>
        <taxon>Pseudomonadales</taxon>
        <taxon>Pseudohongiellaceae</taxon>
        <taxon>Pseudohongiella</taxon>
    </lineage>
</organism>